<keyword evidence="2" id="KW-1185">Reference proteome</keyword>
<evidence type="ECO:0000313" key="1">
    <source>
        <dbReference type="EnsemblPlants" id="AVESA.00010b.r2.5CG0874790.1.CDS"/>
    </source>
</evidence>
<evidence type="ECO:0000313" key="2">
    <source>
        <dbReference type="Proteomes" id="UP001732700"/>
    </source>
</evidence>
<organism evidence="1 2">
    <name type="scientific">Avena sativa</name>
    <name type="common">Oat</name>
    <dbReference type="NCBI Taxonomy" id="4498"/>
    <lineage>
        <taxon>Eukaryota</taxon>
        <taxon>Viridiplantae</taxon>
        <taxon>Streptophyta</taxon>
        <taxon>Embryophyta</taxon>
        <taxon>Tracheophyta</taxon>
        <taxon>Spermatophyta</taxon>
        <taxon>Magnoliopsida</taxon>
        <taxon>Liliopsida</taxon>
        <taxon>Poales</taxon>
        <taxon>Poaceae</taxon>
        <taxon>BOP clade</taxon>
        <taxon>Pooideae</taxon>
        <taxon>Poodae</taxon>
        <taxon>Poeae</taxon>
        <taxon>Poeae Chloroplast Group 1 (Aveneae type)</taxon>
        <taxon>Aveninae</taxon>
        <taxon>Avena</taxon>
    </lineage>
</organism>
<protein>
    <submittedName>
        <fullName evidence="1">Uncharacterized protein</fullName>
    </submittedName>
</protein>
<dbReference type="EnsemblPlants" id="AVESA.00010b.r2.5CG0874790.1">
    <property type="protein sequence ID" value="AVESA.00010b.r2.5CG0874790.1.CDS"/>
    <property type="gene ID" value="AVESA.00010b.r2.5CG0874790"/>
</dbReference>
<reference evidence="1" key="2">
    <citation type="submission" date="2025-09" db="UniProtKB">
        <authorList>
            <consortium name="EnsemblPlants"/>
        </authorList>
    </citation>
    <scope>IDENTIFICATION</scope>
</reference>
<proteinExistence type="predicted"/>
<accession>A0ACD5XT90</accession>
<sequence>MQRDTPVVPGEFLYLKHLAISFVAWSSGFCPDYDYLSLVSFLDACPALDTFELSVSQDSMDHALFSGGPLRQMTGHHHNNLKDVIISGFCSAKSMVELTSHILENATSLERLVLDPGASDVRGCNDESTSCRPISRRMVTEARRAFSMVQNYILGKVPSTVELTVVEPCTRCHGALA</sequence>
<dbReference type="Proteomes" id="UP001732700">
    <property type="component" value="Chromosome 5C"/>
</dbReference>
<reference evidence="1" key="1">
    <citation type="submission" date="2021-05" db="EMBL/GenBank/DDBJ databases">
        <authorList>
            <person name="Scholz U."/>
            <person name="Mascher M."/>
            <person name="Fiebig A."/>
        </authorList>
    </citation>
    <scope>NUCLEOTIDE SEQUENCE [LARGE SCALE GENOMIC DNA]</scope>
</reference>
<name>A0ACD5XT90_AVESA</name>